<organism evidence="2 3">
    <name type="scientific">Micromonospora fulviviridis</name>
    <dbReference type="NCBI Taxonomy" id="47860"/>
    <lineage>
        <taxon>Bacteria</taxon>
        <taxon>Bacillati</taxon>
        <taxon>Actinomycetota</taxon>
        <taxon>Actinomycetes</taxon>
        <taxon>Micromonosporales</taxon>
        <taxon>Micromonosporaceae</taxon>
        <taxon>Micromonospora</taxon>
    </lineage>
</organism>
<proteinExistence type="predicted"/>
<gene>
    <name evidence="2" type="ORF">ABZ071_33670</name>
</gene>
<reference evidence="2 3" key="1">
    <citation type="submission" date="2024-06" db="EMBL/GenBank/DDBJ databases">
        <title>The Natural Products Discovery Center: Release of the First 8490 Sequenced Strains for Exploring Actinobacteria Biosynthetic Diversity.</title>
        <authorList>
            <person name="Kalkreuter E."/>
            <person name="Kautsar S.A."/>
            <person name="Yang D."/>
            <person name="Bader C.D."/>
            <person name="Teijaro C.N."/>
            <person name="Fluegel L."/>
            <person name="Davis C.M."/>
            <person name="Simpson J.R."/>
            <person name="Lauterbach L."/>
            <person name="Steele A.D."/>
            <person name="Gui C."/>
            <person name="Meng S."/>
            <person name="Li G."/>
            <person name="Viehrig K."/>
            <person name="Ye F."/>
            <person name="Su P."/>
            <person name="Kiefer A.F."/>
            <person name="Nichols A."/>
            <person name="Cepeda A.J."/>
            <person name="Yan W."/>
            <person name="Fan B."/>
            <person name="Jiang Y."/>
            <person name="Adhikari A."/>
            <person name="Zheng C.-J."/>
            <person name="Schuster L."/>
            <person name="Cowan T.M."/>
            <person name="Smanski M.J."/>
            <person name="Chevrette M.G."/>
            <person name="De Carvalho L.P.S."/>
            <person name="Shen B."/>
        </authorList>
    </citation>
    <scope>NUCLEOTIDE SEQUENCE [LARGE SCALE GENOMIC DNA]</scope>
    <source>
        <strain evidence="2 3">NPDC006286</strain>
    </source>
</reference>
<dbReference type="InterPro" id="IPR001584">
    <property type="entry name" value="Integrase_cat-core"/>
</dbReference>
<sequence>MAVRLLYLVMIRVFGWLVLLARSDAAKTAELLVLRHEVAVLRRQVGRSRPSWPDRAVLAALTRLLPCRLREHRIVTPATLLAWHRRLVARHWTYPNRLGRPPITAEVRDLVVRLARENPSWGHRRIQGELVGLGHQVGAGTIRRILAATRIGPAPRGVETSWRTFLRAQVTGLLAVDFFHLDTITLRRLYVLVVMEIATRRVHILGVTEHPTAAWTTQQARNLVMGLGDRIGSFQFLIRDRDTKFAASFDSVFAGDGVDVVKTPPRTPRANCYAERFIRSVRSECTDRMLIYNERHARAVLDDYAAHFNGHRPHQSLAQHPPNHEPSVVIPIDTPIRRRRILGGVINEYHRAA</sequence>
<comment type="caution">
    <text evidence="2">The sequence shown here is derived from an EMBL/GenBank/DDBJ whole genome shotgun (WGS) entry which is preliminary data.</text>
</comment>
<dbReference type="Pfam" id="PF13683">
    <property type="entry name" value="rve_3"/>
    <property type="match status" value="1"/>
</dbReference>
<dbReference type="InterPro" id="IPR012337">
    <property type="entry name" value="RNaseH-like_sf"/>
</dbReference>
<evidence type="ECO:0000259" key="1">
    <source>
        <dbReference type="PROSITE" id="PS50994"/>
    </source>
</evidence>
<feature type="domain" description="Integrase catalytic" evidence="1">
    <location>
        <begin position="151"/>
        <end position="329"/>
    </location>
</feature>
<dbReference type="InterPro" id="IPR036397">
    <property type="entry name" value="RNaseH_sf"/>
</dbReference>
<evidence type="ECO:0000313" key="2">
    <source>
        <dbReference type="EMBL" id="MEU0156732.1"/>
    </source>
</evidence>
<name>A0ABV2VXL8_9ACTN</name>
<dbReference type="EMBL" id="JBEXRX010000224">
    <property type="protein sequence ID" value="MEU0156732.1"/>
    <property type="molecule type" value="Genomic_DNA"/>
</dbReference>
<accession>A0ABV2VXL8</accession>
<keyword evidence="3" id="KW-1185">Reference proteome</keyword>
<dbReference type="SUPFAM" id="SSF53098">
    <property type="entry name" value="Ribonuclease H-like"/>
    <property type="match status" value="1"/>
</dbReference>
<protein>
    <submittedName>
        <fullName evidence="2">Integrase core domain-containing protein</fullName>
    </submittedName>
</protein>
<dbReference type="PROSITE" id="PS50994">
    <property type="entry name" value="INTEGRASE"/>
    <property type="match status" value="1"/>
</dbReference>
<evidence type="ECO:0000313" key="3">
    <source>
        <dbReference type="Proteomes" id="UP001550348"/>
    </source>
</evidence>
<dbReference type="RefSeq" id="WP_355668223.1">
    <property type="nucleotide sequence ID" value="NZ_JBEXRX010000224.1"/>
</dbReference>
<dbReference type="Gene3D" id="3.30.420.10">
    <property type="entry name" value="Ribonuclease H-like superfamily/Ribonuclease H"/>
    <property type="match status" value="1"/>
</dbReference>
<dbReference type="Proteomes" id="UP001550348">
    <property type="component" value="Unassembled WGS sequence"/>
</dbReference>